<evidence type="ECO:0000313" key="3">
    <source>
        <dbReference type="Proteomes" id="UP000077339"/>
    </source>
</evidence>
<gene>
    <name evidence="2" type="ORF">AT15_06950</name>
</gene>
<dbReference type="RefSeq" id="WP_068346198.1">
    <property type="nucleotide sequence ID" value="NZ_JFHK01000004.1"/>
</dbReference>
<evidence type="ECO:0000259" key="1">
    <source>
        <dbReference type="Pfam" id="PF22636"/>
    </source>
</evidence>
<dbReference type="SUPFAM" id="SSF54637">
    <property type="entry name" value="Thioesterase/thiol ester dehydrase-isomerase"/>
    <property type="match status" value="1"/>
</dbReference>
<dbReference type="Gene3D" id="3.10.129.10">
    <property type="entry name" value="Hotdog Thioesterase"/>
    <property type="match status" value="1"/>
</dbReference>
<dbReference type="Proteomes" id="UP000077339">
    <property type="component" value="Unassembled WGS sequence"/>
</dbReference>
<protein>
    <recommendedName>
        <fullName evidence="1">Fluoroacetyl-CoA-specific thioesterase-like domain-containing protein</fullName>
    </recommendedName>
</protein>
<dbReference type="PATRIC" id="fig|1453497.3.peg.1387"/>
<dbReference type="Pfam" id="PF22636">
    <property type="entry name" value="FlK"/>
    <property type="match status" value="1"/>
</dbReference>
<dbReference type="OrthoDB" id="9848044at2"/>
<dbReference type="AlphaFoldDB" id="A0A182C6Z6"/>
<organism evidence="2 3">
    <name type="scientific">Kosmotoga arenicorallina S304</name>
    <dbReference type="NCBI Taxonomy" id="1453497"/>
    <lineage>
        <taxon>Bacteria</taxon>
        <taxon>Thermotogati</taxon>
        <taxon>Thermotogota</taxon>
        <taxon>Thermotogae</taxon>
        <taxon>Kosmotogales</taxon>
        <taxon>Kosmotogaceae</taxon>
        <taxon>Kosmotoga</taxon>
    </lineage>
</organism>
<proteinExistence type="predicted"/>
<comment type="caution">
    <text evidence="2">The sequence shown here is derived from an EMBL/GenBank/DDBJ whole genome shotgun (WGS) entry which is preliminary data.</text>
</comment>
<feature type="domain" description="Fluoroacetyl-CoA-specific thioesterase-like" evidence="1">
    <location>
        <begin position="25"/>
        <end position="116"/>
    </location>
</feature>
<dbReference type="InterPro" id="IPR029069">
    <property type="entry name" value="HotDog_dom_sf"/>
</dbReference>
<dbReference type="STRING" id="1453497.AT15_06950"/>
<dbReference type="EMBL" id="JFHK01000004">
    <property type="protein sequence ID" value="OAA31229.1"/>
    <property type="molecule type" value="Genomic_DNA"/>
</dbReference>
<name>A0A182C6Z6_9BACT</name>
<keyword evidence="3" id="KW-1185">Reference proteome</keyword>
<dbReference type="InterPro" id="IPR054485">
    <property type="entry name" value="FlK-like_dom"/>
</dbReference>
<accession>A0A182C6Z6</accession>
<evidence type="ECO:0000313" key="2">
    <source>
        <dbReference type="EMBL" id="OAA31229.1"/>
    </source>
</evidence>
<sequence length="131" mass="14940">MRLEELDGKQFTATLEIDNTDFLWKERSDIEGLNLLSTSGMQKLLLNFSREMLSSFESESEVFVVTFVKLEHLDIALIKRPLELNFTVNVKGKNVVFDGTAKQESNLVAKFTLVRRKVSLESIGRKLSEKA</sequence>
<reference evidence="2 3" key="1">
    <citation type="submission" date="2014-02" db="EMBL/GenBank/DDBJ databases">
        <title>Kosmotoga genome sequencing.</title>
        <authorList>
            <person name="Pollo S.M."/>
            <person name="Charchuk R."/>
            <person name="Nesbo C.L."/>
        </authorList>
    </citation>
    <scope>NUCLEOTIDE SEQUENCE [LARGE SCALE GENOMIC DNA]</scope>
    <source>
        <strain evidence="2 3">S304</strain>
    </source>
</reference>